<protein>
    <submittedName>
        <fullName evidence="1">(northern house mosquito) hypothetical protein</fullName>
    </submittedName>
</protein>
<organism evidence="1">
    <name type="scientific">Culex pipiens</name>
    <name type="common">House mosquito</name>
    <dbReference type="NCBI Taxonomy" id="7175"/>
    <lineage>
        <taxon>Eukaryota</taxon>
        <taxon>Metazoa</taxon>
        <taxon>Ecdysozoa</taxon>
        <taxon>Arthropoda</taxon>
        <taxon>Hexapoda</taxon>
        <taxon>Insecta</taxon>
        <taxon>Pterygota</taxon>
        <taxon>Neoptera</taxon>
        <taxon>Endopterygota</taxon>
        <taxon>Diptera</taxon>
        <taxon>Nematocera</taxon>
        <taxon>Culicoidea</taxon>
        <taxon>Culicidae</taxon>
        <taxon>Culicinae</taxon>
        <taxon>Culicini</taxon>
        <taxon>Culex</taxon>
        <taxon>Culex</taxon>
    </lineage>
</organism>
<dbReference type="EMBL" id="HBUE01054324">
    <property type="protein sequence ID" value="CAG6465821.1"/>
    <property type="molecule type" value="Transcribed_RNA"/>
</dbReference>
<reference evidence="1" key="1">
    <citation type="submission" date="2021-05" db="EMBL/GenBank/DDBJ databases">
        <authorList>
            <person name="Alioto T."/>
            <person name="Alioto T."/>
            <person name="Gomez Garrido J."/>
        </authorList>
    </citation>
    <scope>NUCLEOTIDE SEQUENCE</scope>
</reference>
<dbReference type="EMBL" id="HBUE01331705">
    <property type="protein sequence ID" value="CAG6593655.1"/>
    <property type="molecule type" value="Transcribed_RNA"/>
</dbReference>
<name>A0A8D8MUN5_CULPI</name>
<proteinExistence type="predicted"/>
<accession>A0A8D8MUN5</accession>
<dbReference type="EMBL" id="HBUE01331711">
    <property type="protein sequence ID" value="CAG6593661.1"/>
    <property type="molecule type" value="Transcribed_RNA"/>
</dbReference>
<dbReference type="EMBL" id="HBUE01224991">
    <property type="protein sequence ID" value="CAG6541582.1"/>
    <property type="molecule type" value="Transcribed_RNA"/>
</dbReference>
<dbReference type="EMBL" id="HBUE01224997">
    <property type="protein sequence ID" value="CAG6541588.1"/>
    <property type="molecule type" value="Transcribed_RNA"/>
</dbReference>
<evidence type="ECO:0000313" key="1">
    <source>
        <dbReference type="EMBL" id="CAG6541582.1"/>
    </source>
</evidence>
<sequence>MSFLTMSVQQLLPVFIRVFRSAYRRKFNRYYAWLRVTLIITRQTRIVLATASRPSTHTHTKTIMITGNPAFRHRTNGVNYANVLKVVRQVTIWSIIFKTAATIERDK</sequence>
<dbReference type="AlphaFoldDB" id="A0A8D8MUN5"/>